<proteinExistence type="predicted"/>
<keyword evidence="3" id="KW-1185">Reference proteome</keyword>
<name>H0I344_9HYPH</name>
<reference evidence="2 3" key="1">
    <citation type="journal article" date="2012" name="J. Bacteriol.">
        <title>Draft Genome Sequence of Mesorhizobium alhagi CCNWXJ12-2T, a Novel Salt-Resistant Species Isolated from the Desert of Northwestern China.</title>
        <authorList>
            <person name="Zhou M."/>
            <person name="Chen W."/>
            <person name="Chen H."/>
            <person name="Wei G."/>
        </authorList>
    </citation>
    <scope>NUCLEOTIDE SEQUENCE [LARGE SCALE GENOMIC DNA]</scope>
    <source>
        <strain evidence="2 3">CCNWXJ12-2</strain>
    </source>
</reference>
<feature type="region of interest" description="Disordered" evidence="1">
    <location>
        <begin position="1"/>
        <end position="20"/>
    </location>
</feature>
<dbReference type="Proteomes" id="UP000003250">
    <property type="component" value="Unassembled WGS sequence"/>
</dbReference>
<evidence type="ECO:0000313" key="2">
    <source>
        <dbReference type="EMBL" id="EHK52592.1"/>
    </source>
</evidence>
<dbReference type="PATRIC" id="fig|1107882.3.peg.6660"/>
<accession>H0I344</accession>
<organism evidence="2 3">
    <name type="scientific">Mesorhizobium alhagi CCNWXJ12-2</name>
    <dbReference type="NCBI Taxonomy" id="1107882"/>
    <lineage>
        <taxon>Bacteria</taxon>
        <taxon>Pseudomonadati</taxon>
        <taxon>Pseudomonadota</taxon>
        <taxon>Alphaproteobacteria</taxon>
        <taxon>Hyphomicrobiales</taxon>
        <taxon>Phyllobacteriaceae</taxon>
        <taxon>Allomesorhizobium</taxon>
    </lineage>
</organism>
<evidence type="ECO:0000256" key="1">
    <source>
        <dbReference type="SAM" id="MobiDB-lite"/>
    </source>
</evidence>
<dbReference type="AlphaFoldDB" id="H0I344"/>
<gene>
    <name evidence="2" type="ORF">MAXJ12_34529</name>
</gene>
<protein>
    <submittedName>
        <fullName evidence="2">Uncharacterized protein</fullName>
    </submittedName>
</protein>
<sequence>MLVPANVGFQEENSAPEGLERSEPLVAVKVGYRAAKWADEGRLR</sequence>
<dbReference type="EMBL" id="AHAM01000314">
    <property type="protein sequence ID" value="EHK52592.1"/>
    <property type="molecule type" value="Genomic_DNA"/>
</dbReference>
<evidence type="ECO:0000313" key="3">
    <source>
        <dbReference type="Proteomes" id="UP000003250"/>
    </source>
</evidence>